<evidence type="ECO:0000313" key="1">
    <source>
        <dbReference type="EMBL" id="KAK2947025.1"/>
    </source>
</evidence>
<protein>
    <submittedName>
        <fullName evidence="1">Uncharacterized protein</fullName>
    </submittedName>
</protein>
<sequence length="159" mass="17613">MEFERLPVHPISEEIVTPFGSCLMLRCPPTTLSPPLASPSLPTICGTTTSGREFGATRKTSKQRITFKLLHSLRLAAHPATIRARHDEDTIMLSSTWLFLLQLSTLGHSRFLAVLSSLAPTEDQSLSILHPFLSDCSHYITTTLTPASCVFSTRIYERS</sequence>
<organism evidence="1 2">
    <name type="scientific">Blattamonas nauphoetae</name>
    <dbReference type="NCBI Taxonomy" id="2049346"/>
    <lineage>
        <taxon>Eukaryota</taxon>
        <taxon>Metamonada</taxon>
        <taxon>Preaxostyla</taxon>
        <taxon>Oxymonadida</taxon>
        <taxon>Blattamonas</taxon>
    </lineage>
</organism>
<dbReference type="Proteomes" id="UP001281761">
    <property type="component" value="Unassembled WGS sequence"/>
</dbReference>
<name>A0ABQ9X5R3_9EUKA</name>
<keyword evidence="2" id="KW-1185">Reference proteome</keyword>
<gene>
    <name evidence="1" type="ORF">BLNAU_18027</name>
</gene>
<accession>A0ABQ9X5R3</accession>
<reference evidence="1 2" key="1">
    <citation type="journal article" date="2022" name="bioRxiv">
        <title>Genomics of Preaxostyla Flagellates Illuminates Evolutionary Transitions and the Path Towards Mitochondrial Loss.</title>
        <authorList>
            <person name="Novak L.V.F."/>
            <person name="Treitli S.C."/>
            <person name="Pyrih J."/>
            <person name="Halakuc P."/>
            <person name="Pipaliya S.V."/>
            <person name="Vacek V."/>
            <person name="Brzon O."/>
            <person name="Soukal P."/>
            <person name="Eme L."/>
            <person name="Dacks J.B."/>
            <person name="Karnkowska A."/>
            <person name="Elias M."/>
            <person name="Hampl V."/>
        </authorList>
    </citation>
    <scope>NUCLEOTIDE SEQUENCE [LARGE SCALE GENOMIC DNA]</scope>
    <source>
        <strain evidence="1">NAU3</strain>
        <tissue evidence="1">Gut</tissue>
    </source>
</reference>
<proteinExistence type="predicted"/>
<dbReference type="EMBL" id="JARBJD010000212">
    <property type="protein sequence ID" value="KAK2947025.1"/>
    <property type="molecule type" value="Genomic_DNA"/>
</dbReference>
<comment type="caution">
    <text evidence="1">The sequence shown here is derived from an EMBL/GenBank/DDBJ whole genome shotgun (WGS) entry which is preliminary data.</text>
</comment>
<evidence type="ECO:0000313" key="2">
    <source>
        <dbReference type="Proteomes" id="UP001281761"/>
    </source>
</evidence>